<dbReference type="Proteomes" id="UP000197003">
    <property type="component" value="Chromosome"/>
</dbReference>
<evidence type="ECO:0000313" key="2">
    <source>
        <dbReference type="Proteomes" id="UP000197003"/>
    </source>
</evidence>
<dbReference type="OrthoDB" id="9776634at2"/>
<gene>
    <name evidence="1" type="ORF">B9G79_17995</name>
</gene>
<protein>
    <recommendedName>
        <fullName evidence="3">6-hydroxymethyl-7,8-dihydropterin pyrophosphokinase</fullName>
    </recommendedName>
</protein>
<dbReference type="AlphaFoldDB" id="A0A1Z3NCX6"/>
<dbReference type="SUPFAM" id="SSF55083">
    <property type="entry name" value="6-hydroxymethyl-7,8-dihydropterin pyrophosphokinase, HPPK"/>
    <property type="match status" value="1"/>
</dbReference>
<name>A0A1Z3NCX6_BDEBC</name>
<dbReference type="RefSeq" id="WP_088566704.1">
    <property type="nucleotide sequence ID" value="NZ_CP020946.1"/>
</dbReference>
<sequence>MSPVRHSALIYLTLDLVGGTEKAKGLLAKLSECGDIVAISSVYKRYLTPERLDLSARMEFVIRFETMMSVDQCLHMILSGCEQGAPGLLQRSHAELTLLTFDDMILMSPRLTLPYPQLHQDPLIIRCAAEAWGQYEHPIYQKSLSEIARSALPAKQAEFHIQGKSLVDF</sequence>
<dbReference type="InterPro" id="IPR035907">
    <property type="entry name" value="Hppk_sf"/>
</dbReference>
<reference evidence="1 2" key="1">
    <citation type="submission" date="2017-04" db="EMBL/GenBank/DDBJ databases">
        <title>Whole genome sequence of Bdellovibrio bacteriovorus strain SSB218315.</title>
        <authorList>
            <person name="Oyedara O."/>
            <person name="Rodriguez-Perez M.A."/>
        </authorList>
    </citation>
    <scope>NUCLEOTIDE SEQUENCE [LARGE SCALE GENOMIC DNA]</scope>
    <source>
        <strain evidence="1 2">SSB218315</strain>
    </source>
</reference>
<dbReference type="EMBL" id="CP020946">
    <property type="protein sequence ID" value="ASD65324.1"/>
    <property type="molecule type" value="Genomic_DNA"/>
</dbReference>
<evidence type="ECO:0000313" key="1">
    <source>
        <dbReference type="EMBL" id="ASD65324.1"/>
    </source>
</evidence>
<evidence type="ECO:0008006" key="3">
    <source>
        <dbReference type="Google" id="ProtNLM"/>
    </source>
</evidence>
<accession>A0A1Z3NCX6</accession>
<organism evidence="1 2">
    <name type="scientific">Bdellovibrio bacteriovorus</name>
    <dbReference type="NCBI Taxonomy" id="959"/>
    <lineage>
        <taxon>Bacteria</taxon>
        <taxon>Pseudomonadati</taxon>
        <taxon>Bdellovibrionota</taxon>
        <taxon>Bdellovibrionia</taxon>
        <taxon>Bdellovibrionales</taxon>
        <taxon>Pseudobdellovibrionaceae</taxon>
        <taxon>Bdellovibrio</taxon>
    </lineage>
</organism>
<proteinExistence type="predicted"/>
<dbReference type="Gene3D" id="3.30.70.560">
    <property type="entry name" value="7,8-Dihydro-6-hydroxymethylpterin-pyrophosphokinase HPPK"/>
    <property type="match status" value="1"/>
</dbReference>